<feature type="region of interest" description="Disordered" evidence="1">
    <location>
        <begin position="88"/>
        <end position="107"/>
    </location>
</feature>
<dbReference type="PANTHER" id="PTHR20977:SF0">
    <property type="entry name" value="AT13385P-RELATED"/>
    <property type="match status" value="1"/>
</dbReference>
<sequence length="598" mass="67969">MQRLSFAGFTGLHRHYGLIRSQVILFGCVLLLLFVLFILLWRPSYMWTNGNDNINNNKNYDNDNDNGINTNTLRKDGFRTQNCNKLVENPNSQQEDVPPPPKQPINRSAAAATSAVVIVADGGMVSGLLDDHNNLLKSRIAAGRDFETKSVELDNISAPERPSFTANSVEIIEKCANNWIKSEVSGENDTSNGRRNINKHKKVDILENLLKRRHKRIIIFSGSGVVKFVIGVSFPIMLADKTRSIGHYYNLQVQYPQPTTPIYWWNFFNSSSFAARRQQRQAMDTSPQVKLHPHIKHDAWRTGEACLLQAICEVSQLPFHVPQQWENNLAHLWHALLNAVLVPTVPNVDMKYLHASQAGRFGVDCQRAFTICGRSISCGGQQLVSKGLLSGSIIAKALAAKRFVNYRAECSKDGTSIRPPKNKTKSMWLNPECCLDPCPDLQPRFDELYYKPSDKMKRKYTQTWVECPKIMYARKKICCYDNIIPPAFERRMHKRRKASEECKPRPTDLMPCKTMSRSICPKFVLPGCTAVRDPAKCGRPRPKRSCVKICTPYPSFSECTKKKPRPPRSVECRCLDIPSMCDVFRLLKRAHGHGHRKI</sequence>
<dbReference type="SMART" id="SM00689">
    <property type="entry name" value="DM6"/>
    <property type="match status" value="1"/>
</dbReference>
<name>A0A811TZH9_CERCA</name>
<dbReference type="SMART" id="SM00718">
    <property type="entry name" value="DM4_12"/>
    <property type="match status" value="1"/>
</dbReference>
<dbReference type="Pfam" id="PF07841">
    <property type="entry name" value="DM4_12"/>
    <property type="match status" value="1"/>
</dbReference>
<keyword evidence="2" id="KW-0472">Membrane</keyword>
<protein>
    <submittedName>
        <fullName evidence="3">(Mediterranean fruit fly) hypothetical protein</fullName>
    </submittedName>
</protein>
<keyword evidence="2" id="KW-1133">Transmembrane helix</keyword>
<feature type="transmembrane region" description="Helical" evidence="2">
    <location>
        <begin position="217"/>
        <end position="238"/>
    </location>
</feature>
<dbReference type="InterPro" id="IPR006631">
    <property type="entry name" value="DM4_12"/>
</dbReference>
<keyword evidence="4" id="KW-1185">Reference proteome</keyword>
<evidence type="ECO:0000313" key="3">
    <source>
        <dbReference type="EMBL" id="CAD6991480.1"/>
    </source>
</evidence>
<dbReference type="EMBL" id="CAJHJT010000001">
    <property type="protein sequence ID" value="CAD6991480.1"/>
    <property type="molecule type" value="Genomic_DNA"/>
</dbReference>
<feature type="transmembrane region" description="Helical" evidence="2">
    <location>
        <begin position="21"/>
        <end position="41"/>
    </location>
</feature>
<comment type="caution">
    <text evidence="3">The sequence shown here is derived from an EMBL/GenBank/DDBJ whole genome shotgun (WGS) entry which is preliminary data.</text>
</comment>
<dbReference type="InterPro" id="IPR006611">
    <property type="entry name" value="DUF1431_DROsp"/>
</dbReference>
<evidence type="ECO:0000256" key="2">
    <source>
        <dbReference type="SAM" id="Phobius"/>
    </source>
</evidence>
<dbReference type="OrthoDB" id="8186940at2759"/>
<evidence type="ECO:0000313" key="4">
    <source>
        <dbReference type="Proteomes" id="UP000606786"/>
    </source>
</evidence>
<reference evidence="3" key="1">
    <citation type="submission" date="2020-11" db="EMBL/GenBank/DDBJ databases">
        <authorList>
            <person name="Whitehead M."/>
        </authorList>
    </citation>
    <scope>NUCLEOTIDE SEQUENCE</scope>
    <source>
        <strain evidence="3">EGII</strain>
    </source>
</reference>
<organism evidence="3 4">
    <name type="scientific">Ceratitis capitata</name>
    <name type="common">Mediterranean fruit fly</name>
    <name type="synonym">Tephritis capitata</name>
    <dbReference type="NCBI Taxonomy" id="7213"/>
    <lineage>
        <taxon>Eukaryota</taxon>
        <taxon>Metazoa</taxon>
        <taxon>Ecdysozoa</taxon>
        <taxon>Arthropoda</taxon>
        <taxon>Hexapoda</taxon>
        <taxon>Insecta</taxon>
        <taxon>Pterygota</taxon>
        <taxon>Neoptera</taxon>
        <taxon>Endopterygota</taxon>
        <taxon>Diptera</taxon>
        <taxon>Brachycera</taxon>
        <taxon>Muscomorpha</taxon>
        <taxon>Tephritoidea</taxon>
        <taxon>Tephritidae</taxon>
        <taxon>Ceratitis</taxon>
        <taxon>Ceratitis</taxon>
    </lineage>
</organism>
<proteinExistence type="predicted"/>
<accession>A0A811TZH9</accession>
<gene>
    <name evidence="3" type="ORF">CCAP1982_LOCUS405</name>
</gene>
<dbReference type="Proteomes" id="UP000606786">
    <property type="component" value="Unassembled WGS sequence"/>
</dbReference>
<dbReference type="AlphaFoldDB" id="A0A811TZH9"/>
<evidence type="ECO:0000256" key="1">
    <source>
        <dbReference type="SAM" id="MobiDB-lite"/>
    </source>
</evidence>
<dbReference type="PANTHER" id="PTHR20977">
    <property type="entry name" value="AT13385P-RELATED"/>
    <property type="match status" value="1"/>
</dbReference>
<keyword evidence="2" id="KW-0812">Transmembrane</keyword>
<dbReference type="Pfam" id="PF07248">
    <property type="entry name" value="DUF1431"/>
    <property type="match status" value="1"/>
</dbReference>